<dbReference type="EMBL" id="CADCUV010000056">
    <property type="protein sequence ID" value="CAA9403446.1"/>
    <property type="molecule type" value="Genomic_DNA"/>
</dbReference>
<protein>
    <submittedName>
        <fullName evidence="1">Uncharacterized protein</fullName>
    </submittedName>
</protein>
<dbReference type="Pfam" id="PF21833">
    <property type="entry name" value="DUF6893"/>
    <property type="match status" value="1"/>
</dbReference>
<accession>A0A6J4P148</accession>
<gene>
    <name evidence="1" type="ORF">AVDCRST_MAG22-1396</name>
</gene>
<sequence length="33" mass="3734">MKRLLFLGLVAGVVAATAAQWPEIQRYMKIRAM</sequence>
<organism evidence="1">
    <name type="scientific">uncultured Rubrobacteraceae bacterium</name>
    <dbReference type="NCBI Taxonomy" id="349277"/>
    <lineage>
        <taxon>Bacteria</taxon>
        <taxon>Bacillati</taxon>
        <taxon>Actinomycetota</taxon>
        <taxon>Rubrobacteria</taxon>
        <taxon>Rubrobacterales</taxon>
        <taxon>Rubrobacteraceae</taxon>
        <taxon>environmental samples</taxon>
    </lineage>
</organism>
<dbReference type="AlphaFoldDB" id="A0A6J4P148"/>
<reference evidence="1" key="1">
    <citation type="submission" date="2020-02" db="EMBL/GenBank/DDBJ databases">
        <authorList>
            <person name="Meier V. D."/>
        </authorList>
    </citation>
    <scope>NUCLEOTIDE SEQUENCE</scope>
    <source>
        <strain evidence="1">AVDCRST_MAG22</strain>
    </source>
</reference>
<proteinExistence type="predicted"/>
<dbReference type="InterPro" id="IPR054188">
    <property type="entry name" value="DUF6893"/>
</dbReference>
<name>A0A6J4P148_9ACTN</name>
<evidence type="ECO:0000313" key="1">
    <source>
        <dbReference type="EMBL" id="CAA9403446.1"/>
    </source>
</evidence>